<evidence type="ECO:0000313" key="11">
    <source>
        <dbReference type="Proteomes" id="UP001054889"/>
    </source>
</evidence>
<evidence type="ECO:0000313" key="10">
    <source>
        <dbReference type="EMBL" id="GJN29102.1"/>
    </source>
</evidence>
<dbReference type="PANTHER" id="PTHR46539">
    <property type="entry name" value="E3 UBIQUITIN-PROTEIN LIGASE ATL42"/>
    <property type="match status" value="1"/>
</dbReference>
<accession>A0AAV5F214</accession>
<dbReference type="EMBL" id="BQKI01000081">
    <property type="protein sequence ID" value="GJN29102.1"/>
    <property type="molecule type" value="Genomic_DNA"/>
</dbReference>
<evidence type="ECO:0000256" key="7">
    <source>
        <dbReference type="ARBA" id="ARBA00023136"/>
    </source>
</evidence>
<evidence type="ECO:0000256" key="4">
    <source>
        <dbReference type="ARBA" id="ARBA00022771"/>
    </source>
</evidence>
<evidence type="ECO:0000256" key="8">
    <source>
        <dbReference type="PROSITE-ProRule" id="PRU00175"/>
    </source>
</evidence>
<organism evidence="10 11">
    <name type="scientific">Eleusine coracana subsp. coracana</name>
    <dbReference type="NCBI Taxonomy" id="191504"/>
    <lineage>
        <taxon>Eukaryota</taxon>
        <taxon>Viridiplantae</taxon>
        <taxon>Streptophyta</taxon>
        <taxon>Embryophyta</taxon>
        <taxon>Tracheophyta</taxon>
        <taxon>Spermatophyta</taxon>
        <taxon>Magnoliopsida</taxon>
        <taxon>Liliopsida</taxon>
        <taxon>Poales</taxon>
        <taxon>Poaceae</taxon>
        <taxon>PACMAD clade</taxon>
        <taxon>Chloridoideae</taxon>
        <taxon>Cynodonteae</taxon>
        <taxon>Eleusininae</taxon>
        <taxon>Eleusine</taxon>
    </lineage>
</organism>
<evidence type="ECO:0000256" key="5">
    <source>
        <dbReference type="ARBA" id="ARBA00022833"/>
    </source>
</evidence>
<keyword evidence="4 8" id="KW-0863">Zinc-finger</keyword>
<reference evidence="10" key="1">
    <citation type="journal article" date="2018" name="DNA Res.">
        <title>Multiple hybrid de novo genome assembly of finger millet, an orphan allotetraploid crop.</title>
        <authorList>
            <person name="Hatakeyama M."/>
            <person name="Aluri S."/>
            <person name="Balachadran M.T."/>
            <person name="Sivarajan S.R."/>
            <person name="Patrignani A."/>
            <person name="Gruter S."/>
            <person name="Poveda L."/>
            <person name="Shimizu-Inatsugi R."/>
            <person name="Baeten J."/>
            <person name="Francoijs K.J."/>
            <person name="Nataraja K.N."/>
            <person name="Reddy Y.A.N."/>
            <person name="Phadnis S."/>
            <person name="Ravikumar R.L."/>
            <person name="Schlapbach R."/>
            <person name="Sreeman S.M."/>
            <person name="Shimizu K.K."/>
        </authorList>
    </citation>
    <scope>NUCLEOTIDE SEQUENCE</scope>
</reference>
<dbReference type="InterPro" id="IPR001841">
    <property type="entry name" value="Znf_RING"/>
</dbReference>
<feature type="domain" description="RING-type" evidence="9">
    <location>
        <begin position="40"/>
        <end position="82"/>
    </location>
</feature>
<evidence type="ECO:0000256" key="2">
    <source>
        <dbReference type="ARBA" id="ARBA00022692"/>
    </source>
</evidence>
<evidence type="ECO:0000259" key="9">
    <source>
        <dbReference type="PROSITE" id="PS50089"/>
    </source>
</evidence>
<dbReference type="SMART" id="SM00184">
    <property type="entry name" value="RING"/>
    <property type="match status" value="1"/>
</dbReference>
<dbReference type="InterPro" id="IPR013083">
    <property type="entry name" value="Znf_RING/FYVE/PHD"/>
</dbReference>
<dbReference type="Proteomes" id="UP001054889">
    <property type="component" value="Unassembled WGS sequence"/>
</dbReference>
<keyword evidence="2" id="KW-0812">Transmembrane</keyword>
<keyword evidence="3" id="KW-0479">Metal-binding</keyword>
<reference evidence="10" key="2">
    <citation type="submission" date="2021-12" db="EMBL/GenBank/DDBJ databases">
        <title>Resequencing data analysis of finger millet.</title>
        <authorList>
            <person name="Hatakeyama M."/>
            <person name="Aluri S."/>
            <person name="Balachadran M.T."/>
            <person name="Sivarajan S.R."/>
            <person name="Poveda L."/>
            <person name="Shimizu-Inatsugi R."/>
            <person name="Schlapbach R."/>
            <person name="Sreeman S.M."/>
            <person name="Shimizu K.K."/>
        </authorList>
    </citation>
    <scope>NUCLEOTIDE SEQUENCE</scope>
</reference>
<proteinExistence type="predicted"/>
<comment type="subcellular location">
    <subcellularLocation>
        <location evidence="1">Membrane</location>
    </subcellularLocation>
</comment>
<evidence type="ECO:0000256" key="3">
    <source>
        <dbReference type="ARBA" id="ARBA00022723"/>
    </source>
</evidence>
<dbReference type="Pfam" id="PF13639">
    <property type="entry name" value="zf-RING_2"/>
    <property type="match status" value="1"/>
</dbReference>
<dbReference type="AlphaFoldDB" id="A0AAV5F214"/>
<sequence length="99" mass="10661">MLAALASLENSKARQAALQRSVLPYFPYAAKGSESEETLCPICVEPLRQGQHCSEVPACRHAFHRGCLDAWARTKGTCPMCRAKIVPGSNGVTAAEDMV</sequence>
<keyword evidence="5" id="KW-0862">Zinc</keyword>
<evidence type="ECO:0000256" key="1">
    <source>
        <dbReference type="ARBA" id="ARBA00004370"/>
    </source>
</evidence>
<dbReference type="PROSITE" id="PS50089">
    <property type="entry name" value="ZF_RING_2"/>
    <property type="match status" value="1"/>
</dbReference>
<keyword evidence="6" id="KW-1133">Transmembrane helix</keyword>
<dbReference type="SUPFAM" id="SSF57850">
    <property type="entry name" value="RING/U-box"/>
    <property type="match status" value="1"/>
</dbReference>
<gene>
    <name evidence="10" type="primary">gb17295</name>
    <name evidence="10" type="ORF">PR202_gb17295</name>
</gene>
<name>A0AAV5F214_ELECO</name>
<comment type="caution">
    <text evidence="10">The sequence shown here is derived from an EMBL/GenBank/DDBJ whole genome shotgun (WGS) entry which is preliminary data.</text>
</comment>
<keyword evidence="11" id="KW-1185">Reference proteome</keyword>
<dbReference type="GO" id="GO:0008270">
    <property type="term" value="F:zinc ion binding"/>
    <property type="evidence" value="ECO:0007669"/>
    <property type="project" value="UniProtKB-KW"/>
</dbReference>
<keyword evidence="7" id="KW-0472">Membrane</keyword>
<protein>
    <recommendedName>
        <fullName evidence="9">RING-type domain-containing protein</fullName>
    </recommendedName>
</protein>
<dbReference type="PANTHER" id="PTHR46539:SF9">
    <property type="entry name" value="RING-H2 FINGER PROTEIN ATL56"/>
    <property type="match status" value="1"/>
</dbReference>
<evidence type="ECO:0000256" key="6">
    <source>
        <dbReference type="ARBA" id="ARBA00022989"/>
    </source>
</evidence>
<dbReference type="Gene3D" id="3.30.40.10">
    <property type="entry name" value="Zinc/RING finger domain, C3HC4 (zinc finger)"/>
    <property type="match status" value="1"/>
</dbReference>
<dbReference type="GO" id="GO:0016020">
    <property type="term" value="C:membrane"/>
    <property type="evidence" value="ECO:0007669"/>
    <property type="project" value="UniProtKB-SubCell"/>
</dbReference>